<evidence type="ECO:0000256" key="4">
    <source>
        <dbReference type="RuleBase" id="RU003694"/>
    </source>
</evidence>
<dbReference type="Pfam" id="PF02801">
    <property type="entry name" value="Ketoacyl-synt_C"/>
    <property type="match status" value="1"/>
</dbReference>
<sequence length="600" mass="64187">MSNLPVIVASGGINTAGRSSHRHAHNRLVINSIDIEARNRTIQALGVMMDSDIEDEILARTLVRRIEHQHFDPSAVAINHRYRIDDVHGVVNLSPDGFTTSRAQNALRGLSSGDTILVPTQREFDVSVAGQLPMGFDPGALYTSRNHPRGLQMSIYAMSDALADLGLDWDQLAGSLPPDAVSVYVSSSMGQLDEAATGGMMTAGLRGERVSAKNCPLGFAEMPGDFLNAYVLKSMGHTGPALGACATFLYNLQRGVDDIKSGRARIAVVGAAEAPILPELMDGYVAMGALATDKELRQLQGVGEEGLIHHRSACRPFGDNCGFVMGESAQVMILMDDALALEQGAPILGAVPFVSVHADGAKKSIPGPGAGNYMTMARAAQAARDILDEPSFERTGVVMAHGTGTPQNRTSESAIFSTIAGAMSVENWRVSAIKSHTGHSLGAAAGDQMAALLGIWESGWVPGIGSIDRLADDVVTDRLTFALRDVETEDCAYALVNSKGFGGNNATATVLSPDVSMKLLAQCHTARAISDWRAKSEAVDQCREDTEKARLNGDWQPMYRFNDGVLSDEDIHMEDDHLMIGDVAIDITQRLLPKDWNLKV</sequence>
<name>A0ABY6Q814_9GAMM</name>
<reference evidence="6 7" key="1">
    <citation type="submission" date="2019-02" db="EMBL/GenBank/DDBJ databases">
        <title>Halieaceae_genomes.</title>
        <authorList>
            <person name="Li S.-H."/>
        </authorList>
    </citation>
    <scope>NUCLEOTIDE SEQUENCE [LARGE SCALE GENOMIC DNA]</scope>
    <source>
        <strain evidence="6 7">JH123</strain>
    </source>
</reference>
<dbReference type="InterPro" id="IPR000794">
    <property type="entry name" value="Beta-ketoacyl_synthase"/>
</dbReference>
<comment type="pathway">
    <text evidence="1">Lipid metabolism; fatty acid biosynthesis.</text>
</comment>
<evidence type="ECO:0000256" key="2">
    <source>
        <dbReference type="ARBA" id="ARBA00008467"/>
    </source>
</evidence>
<dbReference type="SMART" id="SM00825">
    <property type="entry name" value="PKS_KS"/>
    <property type="match status" value="1"/>
</dbReference>
<dbReference type="SUPFAM" id="SSF53901">
    <property type="entry name" value="Thiolase-like"/>
    <property type="match status" value="2"/>
</dbReference>
<dbReference type="Pfam" id="PF00109">
    <property type="entry name" value="ketoacyl-synt"/>
    <property type="match status" value="1"/>
</dbReference>
<evidence type="ECO:0000256" key="3">
    <source>
        <dbReference type="ARBA" id="ARBA00022679"/>
    </source>
</evidence>
<evidence type="ECO:0000313" key="6">
    <source>
        <dbReference type="EMBL" id="UZP75165.1"/>
    </source>
</evidence>
<dbReference type="InterPro" id="IPR014030">
    <property type="entry name" value="Ketoacyl_synth_N"/>
</dbReference>
<dbReference type="InterPro" id="IPR047224">
    <property type="entry name" value="FAS_alpha_su_C"/>
</dbReference>
<dbReference type="Proteomes" id="UP001317963">
    <property type="component" value="Chromosome"/>
</dbReference>
<gene>
    <name evidence="6" type="ORF">E0F26_10645</name>
</gene>
<dbReference type="Gene3D" id="3.40.47.10">
    <property type="match status" value="1"/>
</dbReference>
<dbReference type="PROSITE" id="PS52004">
    <property type="entry name" value="KS3_2"/>
    <property type="match status" value="1"/>
</dbReference>
<dbReference type="PANTHER" id="PTHR11712:SF336">
    <property type="entry name" value="3-OXOACYL-[ACYL-CARRIER-PROTEIN] SYNTHASE, MITOCHONDRIAL"/>
    <property type="match status" value="1"/>
</dbReference>
<feature type="domain" description="Ketosynthase family 3 (KS3)" evidence="5">
    <location>
        <begin position="37"/>
        <end position="512"/>
    </location>
</feature>
<comment type="similarity">
    <text evidence="2 4">Belongs to the thiolase-like superfamily. Beta-ketoacyl-ACP synthases family.</text>
</comment>
<evidence type="ECO:0000256" key="1">
    <source>
        <dbReference type="ARBA" id="ARBA00005194"/>
    </source>
</evidence>
<keyword evidence="3 4" id="KW-0808">Transferase</keyword>
<keyword evidence="7" id="KW-1185">Reference proteome</keyword>
<dbReference type="CDD" id="cd00828">
    <property type="entry name" value="elong_cond_enzymes"/>
    <property type="match status" value="1"/>
</dbReference>
<proteinExistence type="inferred from homology"/>
<dbReference type="InterPro" id="IPR014031">
    <property type="entry name" value="Ketoacyl_synth_C"/>
</dbReference>
<dbReference type="PANTHER" id="PTHR11712">
    <property type="entry name" value="POLYKETIDE SYNTHASE-RELATED"/>
    <property type="match status" value="1"/>
</dbReference>
<organism evidence="6 7">
    <name type="scientific">Candidatus Paraluminiphilus aquimaris</name>
    <dbReference type="NCBI Taxonomy" id="2518994"/>
    <lineage>
        <taxon>Bacteria</taxon>
        <taxon>Pseudomonadati</taxon>
        <taxon>Pseudomonadota</taxon>
        <taxon>Gammaproteobacteria</taxon>
        <taxon>Cellvibrionales</taxon>
        <taxon>Halieaceae</taxon>
        <taxon>Candidatus Paraluminiphilus</taxon>
    </lineage>
</organism>
<dbReference type="EMBL" id="CP036501">
    <property type="protein sequence ID" value="UZP75165.1"/>
    <property type="molecule type" value="Genomic_DNA"/>
</dbReference>
<protein>
    <submittedName>
        <fullName evidence="6">Beta-ketoacyl synthase</fullName>
    </submittedName>
</protein>
<evidence type="ECO:0000259" key="5">
    <source>
        <dbReference type="PROSITE" id="PS52004"/>
    </source>
</evidence>
<evidence type="ECO:0000313" key="7">
    <source>
        <dbReference type="Proteomes" id="UP001317963"/>
    </source>
</evidence>
<dbReference type="RefSeq" id="WP_279241643.1">
    <property type="nucleotide sequence ID" value="NZ_CP036501.1"/>
</dbReference>
<accession>A0ABY6Q814</accession>
<dbReference type="InterPro" id="IPR020841">
    <property type="entry name" value="PKS_Beta-ketoAc_synthase_dom"/>
</dbReference>
<dbReference type="InterPro" id="IPR016039">
    <property type="entry name" value="Thiolase-like"/>
</dbReference>